<feature type="domain" description="DinB-like" evidence="1">
    <location>
        <begin position="53"/>
        <end position="168"/>
    </location>
</feature>
<reference evidence="2 3" key="1">
    <citation type="submission" date="2020-01" db="EMBL/GenBank/DDBJ databases">
        <title>Genome analysis of Anaerocolumna sp. CBA3638.</title>
        <authorList>
            <person name="Kim J."/>
            <person name="Roh S.W."/>
        </authorList>
    </citation>
    <scope>NUCLEOTIDE SEQUENCE [LARGE SCALE GENOMIC DNA]</scope>
    <source>
        <strain evidence="2 3">CBA3638</strain>
    </source>
</reference>
<gene>
    <name evidence="2" type="ORF">Ana3638_10680</name>
</gene>
<dbReference type="Proteomes" id="UP000464314">
    <property type="component" value="Chromosome"/>
</dbReference>
<dbReference type="KEGG" id="anr:Ana3638_10680"/>
<dbReference type="Pfam" id="PF12867">
    <property type="entry name" value="DinB_2"/>
    <property type="match status" value="1"/>
</dbReference>
<keyword evidence="3" id="KW-1185">Reference proteome</keyword>
<dbReference type="InterPro" id="IPR024775">
    <property type="entry name" value="DinB-like"/>
</dbReference>
<evidence type="ECO:0000259" key="1">
    <source>
        <dbReference type="Pfam" id="PF12867"/>
    </source>
</evidence>
<name>A0A6P1TJ02_9FIRM</name>
<evidence type="ECO:0000313" key="3">
    <source>
        <dbReference type="Proteomes" id="UP000464314"/>
    </source>
</evidence>
<protein>
    <submittedName>
        <fullName evidence="2">DinB family protein</fullName>
    </submittedName>
</protein>
<dbReference type="RefSeq" id="WP_161838007.1">
    <property type="nucleotide sequence ID" value="NZ_CP048000.1"/>
</dbReference>
<dbReference type="Gene3D" id="1.20.120.450">
    <property type="entry name" value="dinb family like domain"/>
    <property type="match status" value="1"/>
</dbReference>
<evidence type="ECO:0000313" key="2">
    <source>
        <dbReference type="EMBL" id="QHQ61180.1"/>
    </source>
</evidence>
<dbReference type="InterPro" id="IPR034660">
    <property type="entry name" value="DinB/YfiT-like"/>
</dbReference>
<organism evidence="2 3">
    <name type="scientific">Anaerocolumna sedimenticola</name>
    <dbReference type="NCBI Taxonomy" id="2696063"/>
    <lineage>
        <taxon>Bacteria</taxon>
        <taxon>Bacillati</taxon>
        <taxon>Bacillota</taxon>
        <taxon>Clostridia</taxon>
        <taxon>Lachnospirales</taxon>
        <taxon>Lachnospiraceae</taxon>
        <taxon>Anaerocolumna</taxon>
    </lineage>
</organism>
<dbReference type="EMBL" id="CP048000">
    <property type="protein sequence ID" value="QHQ61180.1"/>
    <property type="molecule type" value="Genomic_DNA"/>
</dbReference>
<dbReference type="AlphaFoldDB" id="A0A6P1TJ02"/>
<accession>A0A6P1TJ02</accession>
<dbReference type="SUPFAM" id="SSF109854">
    <property type="entry name" value="DinB/YfiT-like putative metalloenzymes"/>
    <property type="match status" value="1"/>
</dbReference>
<proteinExistence type="predicted"/>
<sequence length="234" mass="27020">MFKPGTDWNPKQTLLKEYLKSKDKFTEAINLCLDMHKMIHLSPVSSTTEITLADEVWDGLTDEDFEVMPTSKDVTIAWNIWHITRIEDLTINILVKGWQQVLDETWLDKLQVTVKDTGNAMTDDEIIKLSKSINKQELKNYRNAVGKQTQQILSALTAEDLKRKITSDRLERIRLEGGVTNHPDSIWLLDFWGKKDVSGILQMPITRHQIVHLNDSLKLKAKIMKLDLKKQINT</sequence>